<dbReference type="RefSeq" id="WP_196078133.1">
    <property type="nucleotide sequence ID" value="NZ_JADPVI010000001.1"/>
</dbReference>
<proteinExistence type="predicted"/>
<evidence type="ECO:0000313" key="3">
    <source>
        <dbReference type="Proteomes" id="UP000660070"/>
    </source>
</evidence>
<dbReference type="EMBL" id="JADPVI010000001">
    <property type="protein sequence ID" value="MBF8455558.1"/>
    <property type="molecule type" value="Genomic_DNA"/>
</dbReference>
<keyword evidence="3" id="KW-1185">Reference proteome</keyword>
<keyword evidence="1" id="KW-0472">Membrane</keyword>
<evidence type="ECO:0008006" key="4">
    <source>
        <dbReference type="Google" id="ProtNLM"/>
    </source>
</evidence>
<feature type="transmembrane region" description="Helical" evidence="1">
    <location>
        <begin position="143"/>
        <end position="163"/>
    </location>
</feature>
<keyword evidence="1" id="KW-1133">Transmembrane helix</keyword>
<protein>
    <recommendedName>
        <fullName evidence="4">RING-type E3 ubiquitin transferase</fullName>
    </recommendedName>
</protein>
<sequence length="164" mass="19024">MGLVEVEGVTMMEDFFISPVGKEKCIGYEYRVETVYRDSDGKDSYRLFKKENLCKDFFIKDDTGSILVKPNGLEFIFFESTNVKRINNERHTETLLKENREVFLVGKANSDEGKFFIEKDPYYKILGITFSDGISIWNKYNPLFKSFVATCFLILVAIAIILLY</sequence>
<name>A0ABS0F781_9FLAO</name>
<evidence type="ECO:0000313" key="2">
    <source>
        <dbReference type="EMBL" id="MBF8455558.1"/>
    </source>
</evidence>
<accession>A0ABS0F781</accession>
<dbReference type="Proteomes" id="UP000660070">
    <property type="component" value="Unassembled WGS sequence"/>
</dbReference>
<evidence type="ECO:0000256" key="1">
    <source>
        <dbReference type="SAM" id="Phobius"/>
    </source>
</evidence>
<comment type="caution">
    <text evidence="2">The sequence shown here is derived from an EMBL/GenBank/DDBJ whole genome shotgun (WGS) entry which is preliminary data.</text>
</comment>
<gene>
    <name evidence="2" type="ORF">IV494_00045</name>
</gene>
<keyword evidence="1" id="KW-0812">Transmembrane</keyword>
<reference evidence="2 3" key="1">
    <citation type="submission" date="2020-11" db="EMBL/GenBank/DDBJ databases">
        <title>Kaistella gelatinilytica sp. nov., a flavobacterium isolated from Antarctic Soil.</title>
        <authorList>
            <person name="Li J."/>
        </authorList>
    </citation>
    <scope>NUCLEOTIDE SEQUENCE [LARGE SCALE GENOMIC DNA]</scope>
    <source>
        <strain evidence="2 3">G5-32</strain>
    </source>
</reference>
<organism evidence="2 3">
    <name type="scientific">Kaistella gelatinilytica</name>
    <dbReference type="NCBI Taxonomy" id="2787636"/>
    <lineage>
        <taxon>Bacteria</taxon>
        <taxon>Pseudomonadati</taxon>
        <taxon>Bacteroidota</taxon>
        <taxon>Flavobacteriia</taxon>
        <taxon>Flavobacteriales</taxon>
        <taxon>Weeksellaceae</taxon>
        <taxon>Chryseobacterium group</taxon>
        <taxon>Kaistella</taxon>
    </lineage>
</organism>